<keyword evidence="1" id="KW-1133">Transmembrane helix</keyword>
<evidence type="ECO:0000313" key="2">
    <source>
        <dbReference type="EMBL" id="KAF4693607.1"/>
    </source>
</evidence>
<accession>A0A7J6PCE8</accession>
<feature type="transmembrane region" description="Helical" evidence="1">
    <location>
        <begin position="67"/>
        <end position="88"/>
    </location>
</feature>
<dbReference type="Proteomes" id="UP000541610">
    <property type="component" value="Unassembled WGS sequence"/>
</dbReference>
<dbReference type="EMBL" id="JABANP010000043">
    <property type="protein sequence ID" value="KAF4693607.1"/>
    <property type="molecule type" value="Genomic_DNA"/>
</dbReference>
<keyword evidence="1" id="KW-0472">Membrane</keyword>
<comment type="caution">
    <text evidence="2">The sequence shown here is derived from an EMBL/GenBank/DDBJ whole genome shotgun (WGS) entry which is preliminary data.</text>
</comment>
<evidence type="ECO:0000256" key="1">
    <source>
        <dbReference type="SAM" id="Phobius"/>
    </source>
</evidence>
<reference evidence="2 3" key="1">
    <citation type="submission" date="2020-04" db="EMBL/GenBank/DDBJ databases">
        <title>Perkinsus olseni comparative genomics.</title>
        <authorList>
            <person name="Bogema D.R."/>
        </authorList>
    </citation>
    <scope>NUCLEOTIDE SEQUENCE [LARGE SCALE GENOMIC DNA]</scope>
    <source>
        <strain evidence="2">00978-12</strain>
    </source>
</reference>
<gene>
    <name evidence="2" type="ORF">FOZ60_010532</name>
</gene>
<evidence type="ECO:0000313" key="3">
    <source>
        <dbReference type="Proteomes" id="UP000541610"/>
    </source>
</evidence>
<organism evidence="2 3">
    <name type="scientific">Perkinsus olseni</name>
    <name type="common">Perkinsus atlanticus</name>
    <dbReference type="NCBI Taxonomy" id="32597"/>
    <lineage>
        <taxon>Eukaryota</taxon>
        <taxon>Sar</taxon>
        <taxon>Alveolata</taxon>
        <taxon>Perkinsozoa</taxon>
        <taxon>Perkinsea</taxon>
        <taxon>Perkinsida</taxon>
        <taxon>Perkinsidae</taxon>
        <taxon>Perkinsus</taxon>
    </lineage>
</organism>
<protein>
    <submittedName>
        <fullName evidence="2">Uncharacterized protein</fullName>
    </submittedName>
</protein>
<keyword evidence="1" id="KW-0812">Transmembrane</keyword>
<dbReference type="OrthoDB" id="10645215at2759"/>
<name>A0A7J6PCE8_PEROL</name>
<dbReference type="AlphaFoldDB" id="A0A7J6PCE8"/>
<sequence>MRCGDACGASANRCSSMENCVGEYDVGDTPSGFLRWSKPARVEPSWSWRLSAGLEAASRKYPTSHMVMWVIILGLWLTFFAGSIWTFLTVAYRLPSVLRITVQKVTVDQQVWCGMLSLDPRVEYCARGTVDLRIQNGLWTDLTIVEAHLAPLEPRYIRLREINYVLHGWLVIGGFEAKAMSEGVYTVPVFLQAATFEGLSPVNGTSIEDWILHLELRVLGYYFLKPFHYGTVRVPSFTIRVPPTS</sequence>
<proteinExistence type="predicted"/>